<evidence type="ECO:0000313" key="5">
    <source>
        <dbReference type="Proteomes" id="UP000287972"/>
    </source>
</evidence>
<feature type="region of interest" description="Disordered" evidence="2">
    <location>
        <begin position="1"/>
        <end position="22"/>
    </location>
</feature>
<accession>A0A428SPP9</accession>
<evidence type="ECO:0000256" key="1">
    <source>
        <dbReference type="ARBA" id="ARBA00023242"/>
    </source>
</evidence>
<keyword evidence="5" id="KW-1185">Reference proteome</keyword>
<proteinExistence type="predicted"/>
<protein>
    <recommendedName>
        <fullName evidence="3">Zn(2)-C6 fungal-type domain-containing protein</fullName>
    </recommendedName>
</protein>
<feature type="domain" description="Zn(2)-C6 fungal-type" evidence="3">
    <location>
        <begin position="24"/>
        <end position="54"/>
    </location>
</feature>
<comment type="caution">
    <text evidence="4">The sequence shown here is derived from an EMBL/GenBank/DDBJ whole genome shotgun (WGS) entry which is preliminary data.</text>
</comment>
<dbReference type="Proteomes" id="UP000287972">
    <property type="component" value="Unassembled WGS sequence"/>
</dbReference>
<dbReference type="InterPro" id="IPR001138">
    <property type="entry name" value="Zn2Cys6_DnaBD"/>
</dbReference>
<dbReference type="InterPro" id="IPR036864">
    <property type="entry name" value="Zn2-C6_fun-type_DNA-bd_sf"/>
</dbReference>
<dbReference type="Gene3D" id="4.10.240.10">
    <property type="entry name" value="Zn(2)-C6 fungal-type DNA-binding domain"/>
    <property type="match status" value="1"/>
</dbReference>
<dbReference type="SUPFAM" id="SSF57701">
    <property type="entry name" value="Zn2/Cys6 DNA-binding domain"/>
    <property type="match status" value="1"/>
</dbReference>
<dbReference type="PROSITE" id="PS50048">
    <property type="entry name" value="ZN2_CY6_FUNGAL_2"/>
    <property type="match status" value="1"/>
</dbReference>
<evidence type="ECO:0000259" key="3">
    <source>
        <dbReference type="PROSITE" id="PS50048"/>
    </source>
</evidence>
<evidence type="ECO:0000256" key="2">
    <source>
        <dbReference type="SAM" id="MobiDB-lite"/>
    </source>
</evidence>
<gene>
    <name evidence="4" type="ORF">CEP51_000092</name>
</gene>
<dbReference type="PANTHER" id="PTHR37534">
    <property type="entry name" value="TRANSCRIPTIONAL ACTIVATOR PROTEIN UGA3"/>
    <property type="match status" value="1"/>
</dbReference>
<dbReference type="Pfam" id="PF00172">
    <property type="entry name" value="Zn_clus"/>
    <property type="match status" value="1"/>
</dbReference>
<dbReference type="AlphaFoldDB" id="A0A428SPP9"/>
<evidence type="ECO:0000313" key="4">
    <source>
        <dbReference type="EMBL" id="RSL91753.1"/>
    </source>
</evidence>
<dbReference type="GO" id="GO:0008270">
    <property type="term" value="F:zinc ion binding"/>
    <property type="evidence" value="ECO:0007669"/>
    <property type="project" value="InterPro"/>
</dbReference>
<dbReference type="EMBL" id="NKCL01000001">
    <property type="protein sequence ID" value="RSL91753.1"/>
    <property type="molecule type" value="Genomic_DNA"/>
</dbReference>
<reference evidence="4 5" key="1">
    <citation type="submission" date="2017-06" db="EMBL/GenBank/DDBJ databases">
        <title>Comparative genomic analysis of Ambrosia Fusariam Clade fungi.</title>
        <authorList>
            <person name="Stajich J.E."/>
            <person name="Carrillo J."/>
            <person name="Kijimoto T."/>
            <person name="Eskalen A."/>
            <person name="O'Donnell K."/>
            <person name="Kasson M."/>
        </authorList>
    </citation>
    <scope>NUCLEOTIDE SEQUENCE [LARGE SCALE GENOMIC DNA]</scope>
    <source>
        <strain evidence="4 5">NRRL62606</strain>
    </source>
</reference>
<name>A0A428SPP9_9HYPO</name>
<sequence length="602" mass="67302">MEDQSIAQPKKRRRVERGGRSKNGCQTCVTKRVKCDEKHPNCGRCIRLKLECEWVSSKPSLASRRRGFGPIKDRPSWTPPNIIAKDVEEDTQVVPELSIQAEVSPDIQLDDAPQEQQLESPGPDIADLSLVPSPIGPFAPITDLSNLVLLPEDIDIGEEQQNHPDDIGLSTELTLFPFPSFSLFSVLSSISFTLPMDPAPSIGTSDSQAVAFHRTVLAPMKSTQVAAVSSHTLFLDFAIQNRMALHLLLAFSHSELAIHQGYSDRPPLESYLHFQHGSQLFTQQLESFMHTNHVAMMLSFLYLYMFWMRRHPFDVSRLKELSASVLVYVRTFALDELCANGAPDTGVSEPVILSRILTYIYDRDVFCGFFGCGESFAGYVDENHEKRQKIWQLSRLPFSNDQSSMWPGCQSSSRDHHRMILDVYFALITIQREINRYSQGSEEQALAMGLGIKRKLERIREEQAFLFELAAAGAQQGSTTPLMALVTVTIFYALEIYLARSRDSALGELPVPSEVQRALKDLATTAYYTVAAGPVQLLERLQWALLIAGMETHDPIHRDWISASISDPAIKGIFQLIQSGKGPSGITMQAVRRLVSSGYNNI</sequence>
<dbReference type="PANTHER" id="PTHR37534:SF46">
    <property type="entry name" value="ZN(II)2CYS6 TRANSCRIPTION FACTOR (EUROFUNG)"/>
    <property type="match status" value="1"/>
</dbReference>
<dbReference type="CDD" id="cd00067">
    <property type="entry name" value="GAL4"/>
    <property type="match status" value="1"/>
</dbReference>
<keyword evidence="1" id="KW-0539">Nucleus</keyword>
<dbReference type="GO" id="GO:0000981">
    <property type="term" value="F:DNA-binding transcription factor activity, RNA polymerase II-specific"/>
    <property type="evidence" value="ECO:0007669"/>
    <property type="project" value="InterPro"/>
</dbReference>
<dbReference type="SMART" id="SM00066">
    <property type="entry name" value="GAL4"/>
    <property type="match status" value="1"/>
</dbReference>
<organism evidence="4 5">
    <name type="scientific">Fusarium floridanum</name>
    <dbReference type="NCBI Taxonomy" id="1325733"/>
    <lineage>
        <taxon>Eukaryota</taxon>
        <taxon>Fungi</taxon>
        <taxon>Dikarya</taxon>
        <taxon>Ascomycota</taxon>
        <taxon>Pezizomycotina</taxon>
        <taxon>Sordariomycetes</taxon>
        <taxon>Hypocreomycetidae</taxon>
        <taxon>Hypocreales</taxon>
        <taxon>Nectriaceae</taxon>
        <taxon>Fusarium</taxon>
        <taxon>Fusarium solani species complex</taxon>
    </lineage>
</organism>